<reference evidence="1 2" key="1">
    <citation type="submission" date="2024-08" db="EMBL/GenBank/DDBJ databases">
        <title>Genome mining of Saccharopolyspora cebuensis PGLac3 from Nigerian medicinal plant.</title>
        <authorList>
            <person name="Ezeobiora C.E."/>
            <person name="Igbokwe N.H."/>
            <person name="Amin D.H."/>
            <person name="Mendie U.E."/>
        </authorList>
    </citation>
    <scope>NUCLEOTIDE SEQUENCE [LARGE SCALE GENOMIC DNA]</scope>
    <source>
        <strain evidence="1 2">PGLac3</strain>
    </source>
</reference>
<accession>A0ABV4CFZ5</accession>
<dbReference type="Proteomes" id="UP001564626">
    <property type="component" value="Unassembled WGS sequence"/>
</dbReference>
<protein>
    <submittedName>
        <fullName evidence="1">Uncharacterized protein</fullName>
    </submittedName>
</protein>
<dbReference type="RefSeq" id="WP_345367588.1">
    <property type="nucleotide sequence ID" value="NZ_BAABII010000019.1"/>
</dbReference>
<name>A0ABV4CFZ5_9PSEU</name>
<dbReference type="EMBL" id="JBGEHV010000011">
    <property type="protein sequence ID" value="MEY8039413.1"/>
    <property type="molecule type" value="Genomic_DNA"/>
</dbReference>
<evidence type="ECO:0000313" key="1">
    <source>
        <dbReference type="EMBL" id="MEY8039413.1"/>
    </source>
</evidence>
<keyword evidence="2" id="KW-1185">Reference proteome</keyword>
<comment type="caution">
    <text evidence="1">The sequence shown here is derived from an EMBL/GenBank/DDBJ whole genome shotgun (WGS) entry which is preliminary data.</text>
</comment>
<proteinExistence type="predicted"/>
<organism evidence="1 2">
    <name type="scientific">Saccharopolyspora cebuensis</name>
    <dbReference type="NCBI Taxonomy" id="418759"/>
    <lineage>
        <taxon>Bacteria</taxon>
        <taxon>Bacillati</taxon>
        <taxon>Actinomycetota</taxon>
        <taxon>Actinomycetes</taxon>
        <taxon>Pseudonocardiales</taxon>
        <taxon>Pseudonocardiaceae</taxon>
        <taxon>Saccharopolyspora</taxon>
    </lineage>
</organism>
<gene>
    <name evidence="1" type="ORF">AB8O55_08385</name>
</gene>
<evidence type="ECO:0000313" key="2">
    <source>
        <dbReference type="Proteomes" id="UP001564626"/>
    </source>
</evidence>
<sequence>MTDPFFDALAAALAGQVATALGTAGAAALKKVRTLVRRKSDDDPEMLAALEAAEEPEAEQPQITALAERLDRAAGADAEFAEQLNTEGAELVRVIREGDTITAGDSSVVNVLNGNAEKVINARDVSGGITFH</sequence>